<organism evidence="3 4">
    <name type="scientific">Olea europaea subsp. europaea</name>
    <dbReference type="NCBI Taxonomy" id="158383"/>
    <lineage>
        <taxon>Eukaryota</taxon>
        <taxon>Viridiplantae</taxon>
        <taxon>Streptophyta</taxon>
        <taxon>Embryophyta</taxon>
        <taxon>Tracheophyta</taxon>
        <taxon>Spermatophyta</taxon>
        <taxon>Magnoliopsida</taxon>
        <taxon>eudicotyledons</taxon>
        <taxon>Gunneridae</taxon>
        <taxon>Pentapetalae</taxon>
        <taxon>asterids</taxon>
        <taxon>lamiids</taxon>
        <taxon>Lamiales</taxon>
        <taxon>Oleaceae</taxon>
        <taxon>Oleeae</taxon>
        <taxon>Olea</taxon>
    </lineage>
</organism>
<dbReference type="PROSITE" id="PS51354">
    <property type="entry name" value="GLUTAREDOXIN_2"/>
    <property type="match status" value="1"/>
</dbReference>
<dbReference type="Pfam" id="PF23733">
    <property type="entry name" value="GRXCR1-2_C"/>
    <property type="match status" value="1"/>
</dbReference>
<protein>
    <submittedName>
        <fullName evidence="3">Glutaredoxin domain-containing cysteine-rich 1</fullName>
    </submittedName>
</protein>
<feature type="domain" description="Glutaredoxin" evidence="2">
    <location>
        <begin position="263"/>
        <end position="330"/>
    </location>
</feature>
<feature type="region of interest" description="Disordered" evidence="1">
    <location>
        <begin position="121"/>
        <end position="152"/>
    </location>
</feature>
<dbReference type="Pfam" id="PF00462">
    <property type="entry name" value="Glutaredoxin"/>
    <property type="match status" value="1"/>
</dbReference>
<evidence type="ECO:0000313" key="4">
    <source>
        <dbReference type="Proteomes" id="UP000594638"/>
    </source>
</evidence>
<reference evidence="3 4" key="1">
    <citation type="submission" date="2019-12" db="EMBL/GenBank/DDBJ databases">
        <authorList>
            <person name="Alioto T."/>
            <person name="Alioto T."/>
            <person name="Gomez Garrido J."/>
        </authorList>
    </citation>
    <scope>NUCLEOTIDE SEQUENCE [LARGE SCALE GENOMIC DNA]</scope>
</reference>
<dbReference type="CDD" id="cd03031">
    <property type="entry name" value="GRX_GRX_like"/>
    <property type="match status" value="1"/>
</dbReference>
<dbReference type="Gene3D" id="3.40.30.10">
    <property type="entry name" value="Glutaredoxin"/>
    <property type="match status" value="1"/>
</dbReference>
<comment type="caution">
    <text evidence="3">The sequence shown here is derived from an EMBL/GenBank/DDBJ whole genome shotgun (WGS) entry which is preliminary data.</text>
</comment>
<dbReference type="OrthoDB" id="423313at2759"/>
<dbReference type="InterPro" id="IPR002109">
    <property type="entry name" value="Glutaredoxin"/>
</dbReference>
<dbReference type="InterPro" id="IPR036249">
    <property type="entry name" value="Thioredoxin-like_sf"/>
</dbReference>
<gene>
    <name evidence="3" type="ORF">OLEA9_A114349</name>
</gene>
<sequence length="405" mass="45275">MGCASSRLIRKGIKRENRYEKGDYANHVVSLTSSTYGVLKLDKETHQLYQEKQKQEVLRNIKEAVVEVRESPPREEPSEIINAWEIMEGLEEEGPGSVRSKKSPKSRILLDGRSPLKILNQMGTPHTTPRKFKKFGGKENKERVVGSTENSPKTVLKEFDKLRESSRKPSPRLWASIKGSPNASKTNSVKVDSGVVSSRRSLGPLFNPEPLASSEKEVSKGEEKVKKLVLPISSTPKWKSFRDSESILESFDQKCPPGGENEVIVYTTTLRGIRKTFKDCNKARSIIESHNVRMFERDISMHSGFKEELRGLIGTKDVKVPLVFVKGRLIGGADELAKLDEEGKLEILFNGIPRAAAKCRRCGGARFLMCMMCNGSCKVLDEEGKKSVRCSECNENGLIQCPLCC</sequence>
<dbReference type="EMBL" id="CACTIH010002049">
    <property type="protein sequence ID" value="CAA2972333.1"/>
    <property type="molecule type" value="Genomic_DNA"/>
</dbReference>
<accession>A0A8S0R2I9</accession>
<name>A0A8S0R2I9_OLEEU</name>
<dbReference type="SUPFAM" id="SSF52833">
    <property type="entry name" value="Thioredoxin-like"/>
    <property type="match status" value="1"/>
</dbReference>
<evidence type="ECO:0000313" key="3">
    <source>
        <dbReference type="EMBL" id="CAA2972333.1"/>
    </source>
</evidence>
<proteinExistence type="predicted"/>
<dbReference type="PANTHER" id="PTHR45669:SF12">
    <property type="entry name" value="EMB|CAB85507.1"/>
    <property type="match status" value="1"/>
</dbReference>
<dbReference type="Proteomes" id="UP000594638">
    <property type="component" value="Unassembled WGS sequence"/>
</dbReference>
<dbReference type="Gramene" id="OE9A114349T1">
    <property type="protein sequence ID" value="OE9A114349C1"/>
    <property type="gene ID" value="OE9A114349"/>
</dbReference>
<evidence type="ECO:0000256" key="1">
    <source>
        <dbReference type="SAM" id="MobiDB-lite"/>
    </source>
</evidence>
<dbReference type="AlphaFoldDB" id="A0A8S0R2I9"/>
<dbReference type="PANTHER" id="PTHR45669">
    <property type="entry name" value="GLUTAREDOXIN DOMAIN-CONTAINING CYSTEINE-RICH PROTEIN CG12206-RELATED"/>
    <property type="match status" value="1"/>
</dbReference>
<keyword evidence="4" id="KW-1185">Reference proteome</keyword>
<evidence type="ECO:0000259" key="2">
    <source>
        <dbReference type="Pfam" id="PF00462"/>
    </source>
</evidence>